<reference evidence="11" key="1">
    <citation type="submission" date="2020-05" db="EMBL/GenBank/DDBJ databases">
        <authorList>
            <person name="Chiriac C."/>
            <person name="Salcher M."/>
            <person name="Ghai R."/>
            <person name="Kavagutti S V."/>
        </authorList>
    </citation>
    <scope>NUCLEOTIDE SEQUENCE</scope>
</reference>
<dbReference type="SUPFAM" id="SSF52374">
    <property type="entry name" value="Nucleotidylyl transferase"/>
    <property type="match status" value="1"/>
</dbReference>
<dbReference type="Gene3D" id="3.40.50.620">
    <property type="entry name" value="HUPs"/>
    <property type="match status" value="1"/>
</dbReference>
<comment type="catalytic activity">
    <reaction evidence="9">
        <text>1D-myo-inositol 2-amino-2-deoxy-alpha-D-glucopyranoside + L-cysteine + ATP = 1D-myo-inositol 2-(L-cysteinylamino)-2-deoxy-alpha-D-glucopyranoside + AMP + diphosphate + H(+)</text>
        <dbReference type="Rhea" id="RHEA:26176"/>
        <dbReference type="ChEBI" id="CHEBI:15378"/>
        <dbReference type="ChEBI" id="CHEBI:30616"/>
        <dbReference type="ChEBI" id="CHEBI:33019"/>
        <dbReference type="ChEBI" id="CHEBI:35235"/>
        <dbReference type="ChEBI" id="CHEBI:58886"/>
        <dbReference type="ChEBI" id="CHEBI:58887"/>
        <dbReference type="ChEBI" id="CHEBI:456215"/>
        <dbReference type="EC" id="6.3.1.13"/>
    </reaction>
</comment>
<keyword evidence="5" id="KW-0436">Ligase</keyword>
<proteinExistence type="inferred from homology"/>
<dbReference type="InterPro" id="IPR017812">
    <property type="entry name" value="Mycothiol_ligase_MshC"/>
</dbReference>
<organism evidence="11">
    <name type="scientific">freshwater metagenome</name>
    <dbReference type="NCBI Taxonomy" id="449393"/>
    <lineage>
        <taxon>unclassified sequences</taxon>
        <taxon>metagenomes</taxon>
        <taxon>ecological metagenomes</taxon>
    </lineage>
</organism>
<dbReference type="GO" id="GO:0035446">
    <property type="term" value="F:cysteine-glucosaminylinositol ligase activity"/>
    <property type="evidence" value="ECO:0007669"/>
    <property type="project" value="UniProtKB-EC"/>
</dbReference>
<dbReference type="Gene3D" id="1.20.120.640">
    <property type="entry name" value="Anticodon-binding domain of a subclass of class I aminoacyl-tRNA synthetases"/>
    <property type="match status" value="1"/>
</dbReference>
<evidence type="ECO:0000313" key="14">
    <source>
        <dbReference type="EMBL" id="CAB5055450.1"/>
    </source>
</evidence>
<dbReference type="GO" id="GO:0005829">
    <property type="term" value="C:cytosol"/>
    <property type="evidence" value="ECO:0007669"/>
    <property type="project" value="TreeGrafter"/>
</dbReference>
<dbReference type="GO" id="GO:0010125">
    <property type="term" value="P:mycothiol biosynthetic process"/>
    <property type="evidence" value="ECO:0007669"/>
    <property type="project" value="InterPro"/>
</dbReference>
<dbReference type="PRINTS" id="PR00983">
    <property type="entry name" value="TRNASYNTHCYS"/>
</dbReference>
<evidence type="ECO:0000313" key="13">
    <source>
        <dbReference type="EMBL" id="CAB4911360.1"/>
    </source>
</evidence>
<dbReference type="EMBL" id="CAFBMV010000001">
    <property type="protein sequence ID" value="CAB4911360.1"/>
    <property type="molecule type" value="Genomic_DNA"/>
</dbReference>
<gene>
    <name evidence="11" type="ORF">UFOPK2289_01165</name>
    <name evidence="12" type="ORF">UFOPK3346_00426</name>
    <name evidence="13" type="ORF">UFOPK3670_00044</name>
    <name evidence="14" type="ORF">UFOPK4308_00453</name>
</gene>
<evidence type="ECO:0000259" key="10">
    <source>
        <dbReference type="Pfam" id="PF01406"/>
    </source>
</evidence>
<dbReference type="GO" id="GO:0004817">
    <property type="term" value="F:cysteine-tRNA ligase activity"/>
    <property type="evidence" value="ECO:0007669"/>
    <property type="project" value="TreeGrafter"/>
</dbReference>
<dbReference type="NCBIfam" id="TIGR03447">
    <property type="entry name" value="mycothiol_MshC"/>
    <property type="match status" value="1"/>
</dbReference>
<evidence type="ECO:0000313" key="12">
    <source>
        <dbReference type="EMBL" id="CAB4860112.1"/>
    </source>
</evidence>
<feature type="domain" description="tRNA synthetases class I catalytic" evidence="10">
    <location>
        <begin position="39"/>
        <end position="340"/>
    </location>
</feature>
<dbReference type="InterPro" id="IPR014729">
    <property type="entry name" value="Rossmann-like_a/b/a_fold"/>
</dbReference>
<dbReference type="AlphaFoldDB" id="A0A6J6MCF0"/>
<keyword evidence="6" id="KW-0547">Nucleotide-binding</keyword>
<evidence type="ECO:0000313" key="11">
    <source>
        <dbReference type="EMBL" id="CAB4671616.1"/>
    </source>
</evidence>
<name>A0A6J6MCF0_9ZZZZ</name>
<dbReference type="GO" id="GO:0006423">
    <property type="term" value="P:cysteinyl-tRNA aminoacylation"/>
    <property type="evidence" value="ECO:0007669"/>
    <property type="project" value="TreeGrafter"/>
</dbReference>
<dbReference type="EC" id="6.3.1.13" evidence="3"/>
<comment type="similarity">
    <text evidence="2">Belongs to the class-I aminoacyl-tRNA synthetase family. MshC subfamily.</text>
</comment>
<dbReference type="InterPro" id="IPR024909">
    <property type="entry name" value="Cys-tRNA/MSH_ligase"/>
</dbReference>
<dbReference type="PANTHER" id="PTHR10890">
    <property type="entry name" value="CYSTEINYL-TRNA SYNTHETASE"/>
    <property type="match status" value="1"/>
</dbReference>
<dbReference type="GO" id="GO:0005524">
    <property type="term" value="F:ATP binding"/>
    <property type="evidence" value="ECO:0007669"/>
    <property type="project" value="UniProtKB-KW"/>
</dbReference>
<evidence type="ECO:0000256" key="6">
    <source>
        <dbReference type="ARBA" id="ARBA00022741"/>
    </source>
</evidence>
<dbReference type="EMBL" id="CAFBQL010000002">
    <property type="protein sequence ID" value="CAB5055450.1"/>
    <property type="molecule type" value="Genomic_DNA"/>
</dbReference>
<evidence type="ECO:0000256" key="9">
    <source>
        <dbReference type="ARBA" id="ARBA00048350"/>
    </source>
</evidence>
<evidence type="ECO:0000256" key="2">
    <source>
        <dbReference type="ARBA" id="ARBA00007723"/>
    </source>
</evidence>
<sequence length="413" mass="45735">MNSWPDIAIPPIDQKFFFPPLSIFDSATKKLSELPVKDTYRIYVCGITPYDATHLGHAATYLTFDLVNRYLRAMGKSVIFVENVTDIDDPLLERAKRDGVDWEDLAHSQIELFRGDMTALRVIPPDSYIGAVESIPLVISAVESMMKSGVVYDLEGDKYFATESDPAFGSRSHLSREDMLTISAQRGGDPLRPGKQDPLDALVWMAKRPGEPSWSSPFGEGRPGWHIECCAIALEYLHPDPKESFLIDIQGGGNDLIFPHHDIGASQAFALGKKPYSRNYMHAGMIGLHGEKMSKSLGNLLFLSTMILEGIDPMAIKVALINRRYSQDYMWNDDALAQAQDLIGRLRLLLSRPEVPPTDLIIEEIIAHLSNDLDTPAVFAALKRWCDQSETGGIGGSPGELSRALDTLLGISF</sequence>
<evidence type="ECO:0000256" key="8">
    <source>
        <dbReference type="ARBA" id="ARBA00033376"/>
    </source>
</evidence>
<dbReference type="EMBL" id="CAEZWT010000042">
    <property type="protein sequence ID" value="CAB4671616.1"/>
    <property type="molecule type" value="Genomic_DNA"/>
</dbReference>
<comment type="function">
    <text evidence="1">Catalyzes the ATP-dependent condensation of GlcN-Ins and L-cysteine to form L-Cys-GlcN-Ins.</text>
</comment>
<evidence type="ECO:0000256" key="3">
    <source>
        <dbReference type="ARBA" id="ARBA00012088"/>
    </source>
</evidence>
<evidence type="ECO:0000256" key="5">
    <source>
        <dbReference type="ARBA" id="ARBA00022598"/>
    </source>
</evidence>
<keyword evidence="7" id="KW-0067">ATP-binding</keyword>
<dbReference type="Pfam" id="PF01406">
    <property type="entry name" value="tRNA-synt_1e"/>
    <property type="match status" value="1"/>
</dbReference>
<evidence type="ECO:0000256" key="1">
    <source>
        <dbReference type="ARBA" id="ARBA00003679"/>
    </source>
</evidence>
<dbReference type="PANTHER" id="PTHR10890:SF3">
    <property type="entry name" value="CYSTEINE--TRNA LIGASE, CYTOPLASMIC"/>
    <property type="match status" value="1"/>
</dbReference>
<evidence type="ECO:0000256" key="7">
    <source>
        <dbReference type="ARBA" id="ARBA00022840"/>
    </source>
</evidence>
<protein>
    <recommendedName>
        <fullName evidence="4">L-cysteine:1D-myo-inositol 2-amino-2-deoxy-alpha-D-glucopyranoside ligase</fullName>
        <ecNumber evidence="3">6.3.1.13</ecNumber>
    </recommendedName>
    <alternativeName>
        <fullName evidence="8">Mycothiol ligase</fullName>
    </alternativeName>
</protein>
<dbReference type="EMBL" id="CAFBLE010000002">
    <property type="protein sequence ID" value="CAB4860112.1"/>
    <property type="molecule type" value="Genomic_DNA"/>
</dbReference>
<accession>A0A6J6MCF0</accession>
<evidence type="ECO:0000256" key="4">
    <source>
        <dbReference type="ARBA" id="ARBA00020068"/>
    </source>
</evidence>
<dbReference type="InterPro" id="IPR032678">
    <property type="entry name" value="tRNA-synt_1_cat_dom"/>
</dbReference>